<comment type="caution">
    <text evidence="2">The sequence shown here is derived from an EMBL/GenBank/DDBJ whole genome shotgun (WGS) entry which is preliminary data.</text>
</comment>
<dbReference type="Proteomes" id="UP001152888">
    <property type="component" value="Unassembled WGS sequence"/>
</dbReference>
<protein>
    <submittedName>
        <fullName evidence="2">Uncharacterized protein</fullName>
    </submittedName>
</protein>
<dbReference type="AlphaFoldDB" id="A0A9P0VSJ0"/>
<proteinExistence type="predicted"/>
<organism evidence="2 3">
    <name type="scientific">Acanthoscelides obtectus</name>
    <name type="common">Bean weevil</name>
    <name type="synonym">Bruchus obtectus</name>
    <dbReference type="NCBI Taxonomy" id="200917"/>
    <lineage>
        <taxon>Eukaryota</taxon>
        <taxon>Metazoa</taxon>
        <taxon>Ecdysozoa</taxon>
        <taxon>Arthropoda</taxon>
        <taxon>Hexapoda</taxon>
        <taxon>Insecta</taxon>
        <taxon>Pterygota</taxon>
        <taxon>Neoptera</taxon>
        <taxon>Endopterygota</taxon>
        <taxon>Coleoptera</taxon>
        <taxon>Polyphaga</taxon>
        <taxon>Cucujiformia</taxon>
        <taxon>Chrysomeloidea</taxon>
        <taxon>Chrysomelidae</taxon>
        <taxon>Bruchinae</taxon>
        <taxon>Bruchini</taxon>
        <taxon>Acanthoscelides</taxon>
    </lineage>
</organism>
<keyword evidence="1" id="KW-0812">Transmembrane</keyword>
<evidence type="ECO:0000313" key="3">
    <source>
        <dbReference type="Proteomes" id="UP001152888"/>
    </source>
</evidence>
<keyword evidence="1" id="KW-1133">Transmembrane helix</keyword>
<gene>
    <name evidence="2" type="ORF">ACAOBT_LOCUS36891</name>
</gene>
<keyword evidence="3" id="KW-1185">Reference proteome</keyword>
<name>A0A9P0VSJ0_ACAOB</name>
<accession>A0A9P0VSJ0</accession>
<dbReference type="EMBL" id="CAKOFQ010010003">
    <property type="protein sequence ID" value="CAH2018870.1"/>
    <property type="molecule type" value="Genomic_DNA"/>
</dbReference>
<reference evidence="2" key="1">
    <citation type="submission" date="2022-03" db="EMBL/GenBank/DDBJ databases">
        <authorList>
            <person name="Sayadi A."/>
        </authorList>
    </citation>
    <scope>NUCLEOTIDE SEQUENCE</scope>
</reference>
<keyword evidence="1" id="KW-0472">Membrane</keyword>
<feature type="transmembrane region" description="Helical" evidence="1">
    <location>
        <begin position="69"/>
        <end position="91"/>
    </location>
</feature>
<sequence>MVSVCSMQYVKLSKIRPVQDMPAVRDATYSAEAAYLCDDKEGSDINSIILIQLAIHTDSVHYRKKNKAVVAYLSLTDLFSTFHVSVVLLFWKENLMDSCRSACICIISRA</sequence>
<evidence type="ECO:0000313" key="2">
    <source>
        <dbReference type="EMBL" id="CAH2018870.1"/>
    </source>
</evidence>
<evidence type="ECO:0000256" key="1">
    <source>
        <dbReference type="SAM" id="Phobius"/>
    </source>
</evidence>